<accession>A0A1J1J3A5</accession>
<reference evidence="1" key="1">
    <citation type="submission" date="2015-04" db="EMBL/GenBank/DDBJ databases">
        <authorList>
            <person name="Syromyatnikov M.Y."/>
            <person name="Popov V.N."/>
        </authorList>
    </citation>
    <scope>NUCLEOTIDE SEQUENCE [LARGE SCALE GENOMIC DNA]</scope>
</reference>
<gene>
    <name evidence="1" type="ORF">CLUMA_CG019952</name>
</gene>
<organism evidence="1 2">
    <name type="scientific">Clunio marinus</name>
    <dbReference type="NCBI Taxonomy" id="568069"/>
    <lineage>
        <taxon>Eukaryota</taxon>
        <taxon>Metazoa</taxon>
        <taxon>Ecdysozoa</taxon>
        <taxon>Arthropoda</taxon>
        <taxon>Hexapoda</taxon>
        <taxon>Insecta</taxon>
        <taxon>Pterygota</taxon>
        <taxon>Neoptera</taxon>
        <taxon>Endopterygota</taxon>
        <taxon>Diptera</taxon>
        <taxon>Nematocera</taxon>
        <taxon>Chironomoidea</taxon>
        <taxon>Chironomidae</taxon>
        <taxon>Clunio</taxon>
    </lineage>
</organism>
<name>A0A1J1J3A5_9DIPT</name>
<evidence type="ECO:0000313" key="2">
    <source>
        <dbReference type="Proteomes" id="UP000183832"/>
    </source>
</evidence>
<protein>
    <submittedName>
        <fullName evidence="1">CLUMA_CG019952, isoform A</fullName>
    </submittedName>
</protein>
<proteinExistence type="predicted"/>
<dbReference type="AlphaFoldDB" id="A0A1J1J3A5"/>
<evidence type="ECO:0000313" key="1">
    <source>
        <dbReference type="EMBL" id="CRL06947.1"/>
    </source>
</evidence>
<dbReference type="EMBL" id="CVRI01000068">
    <property type="protein sequence ID" value="CRL06947.1"/>
    <property type="molecule type" value="Genomic_DNA"/>
</dbReference>
<dbReference type="Proteomes" id="UP000183832">
    <property type="component" value="Unassembled WGS sequence"/>
</dbReference>
<sequence length="84" mass="9645">MKKHLNIFRVEYENFDAKLKLEFCSSPFCSSRSVAVVHDNSSLPPSTFLNAFATDFFHTLNAKSRDSQTTRLKAYQKRISKAPE</sequence>
<keyword evidence="2" id="KW-1185">Reference proteome</keyword>